<dbReference type="InterPro" id="IPR002164">
    <property type="entry name" value="NAP_family"/>
</dbReference>
<comment type="similarity">
    <text evidence="1 2">Belongs to the nucleosome assembly protein (NAP) family.</text>
</comment>
<feature type="compositionally biased region" description="Acidic residues" evidence="3">
    <location>
        <begin position="333"/>
        <end position="349"/>
    </location>
</feature>
<dbReference type="InterPro" id="IPR037231">
    <property type="entry name" value="NAP-like_sf"/>
</dbReference>
<evidence type="ECO:0000256" key="2">
    <source>
        <dbReference type="RuleBase" id="RU003876"/>
    </source>
</evidence>
<feature type="compositionally biased region" description="Polar residues" evidence="3">
    <location>
        <begin position="8"/>
        <end position="22"/>
    </location>
</feature>
<organism evidence="4">
    <name type="scientific">Teleopsis thaii</name>
    <dbReference type="NCBI Taxonomy" id="346187"/>
    <lineage>
        <taxon>Eukaryota</taxon>
        <taxon>Metazoa</taxon>
        <taxon>Ecdysozoa</taxon>
        <taxon>Arthropoda</taxon>
        <taxon>Hexapoda</taxon>
        <taxon>Insecta</taxon>
        <taxon>Pterygota</taxon>
        <taxon>Neoptera</taxon>
        <taxon>Endopterygota</taxon>
        <taxon>Diptera</taxon>
        <taxon>Brachycera</taxon>
        <taxon>Muscomorpha</taxon>
        <taxon>Diopsoidea</taxon>
        <taxon>Diopsidae</taxon>
        <taxon>Teleopsis</taxon>
    </lineage>
</organism>
<evidence type="ECO:0000313" key="4">
    <source>
        <dbReference type="EMBL" id="AJC52603.1"/>
    </source>
</evidence>
<dbReference type="Gene3D" id="1.20.5.1500">
    <property type="match status" value="1"/>
</dbReference>
<dbReference type="PANTHER" id="PTHR11875">
    <property type="entry name" value="TESTIS-SPECIFIC Y-ENCODED PROTEIN"/>
    <property type="match status" value="1"/>
</dbReference>
<proteinExistence type="evidence at transcript level"/>
<sequence>METRSKTAKNTKPSTHCSCGSPKGTCTNKKSEKFSPVALEAAERRHFLHEMVKSFPQAMQNRVTVLKNVQLDHIATDSEFFKEMNKLEVKYAIKSQKFYEKRFDIISGKFDPPKQHARWKECDTIGIMGNGDHIFAEVLNEYKISNDAIGIPNFWFTVLRNVDVIAHLIQEHDEPVMKHLVDIREKCDEDSAFTLEFHFDKNDYFTDNVLTKKYTFNFQPNTQKPFLYEGPLVCKSEGCKINWKKDMNLTLTTVKKKAKDKDNKMSCKFKNVPRKSFFNFFNPPVLKDNETMDDDTKDTLILDFDVGLFFRSRIIPKAVLYFTGDLAEFDPCSSDEDEWECEDSDDSVDSNESNNSDMDGAAGGVNGSTPASVGRGNDRAVNKKCKSK</sequence>
<accession>A0A0B4U9S6</accession>
<protein>
    <submittedName>
        <fullName evidence="4">Nucleosome assembly protein 1 paralog 5</fullName>
    </submittedName>
</protein>
<feature type="region of interest" description="Disordered" evidence="3">
    <location>
        <begin position="1"/>
        <end position="22"/>
    </location>
</feature>
<evidence type="ECO:0000256" key="1">
    <source>
        <dbReference type="ARBA" id="ARBA00009947"/>
    </source>
</evidence>
<dbReference type="Pfam" id="PF00956">
    <property type="entry name" value="NAP"/>
    <property type="match status" value="1"/>
</dbReference>
<dbReference type="GO" id="GO:0006334">
    <property type="term" value="P:nucleosome assembly"/>
    <property type="evidence" value="ECO:0007669"/>
    <property type="project" value="InterPro"/>
</dbReference>
<dbReference type="Gene3D" id="3.30.1120.90">
    <property type="entry name" value="Nucleosome assembly protein"/>
    <property type="match status" value="1"/>
</dbReference>
<feature type="region of interest" description="Disordered" evidence="3">
    <location>
        <begin position="333"/>
        <end position="388"/>
    </location>
</feature>
<evidence type="ECO:0000256" key="3">
    <source>
        <dbReference type="SAM" id="MobiDB-lite"/>
    </source>
</evidence>
<dbReference type="EMBL" id="KM821207">
    <property type="protein sequence ID" value="AJC52603.1"/>
    <property type="molecule type" value="mRNA"/>
</dbReference>
<dbReference type="SUPFAM" id="SSF143113">
    <property type="entry name" value="NAP-like"/>
    <property type="match status" value="1"/>
</dbReference>
<feature type="non-terminal residue" evidence="4">
    <location>
        <position position="388"/>
    </location>
</feature>
<dbReference type="AlphaFoldDB" id="A0A0B4U9S6"/>
<dbReference type="GO" id="GO:0005634">
    <property type="term" value="C:nucleus"/>
    <property type="evidence" value="ECO:0007669"/>
    <property type="project" value="InterPro"/>
</dbReference>
<reference evidence="4" key="1">
    <citation type="journal article" date="2015" name="Insect Mol. Biol.">
        <title>We can't all be supermodels: the value of comparative transcriptomics to the study of non-model insects.</title>
        <authorList>
            <person name="Oppenheim S.J."/>
            <person name="Baker R.H."/>
            <person name="Simon S."/>
            <person name="DeSalle R."/>
        </authorList>
    </citation>
    <scope>NUCLEOTIDE SEQUENCE</scope>
</reference>
<name>A0A0B4U9S6_9DIOP</name>